<dbReference type="EMBL" id="JACHIT010000002">
    <property type="protein sequence ID" value="MBB5918429.1"/>
    <property type="molecule type" value="Genomic_DNA"/>
</dbReference>
<evidence type="ECO:0000313" key="2">
    <source>
        <dbReference type="Proteomes" id="UP000540412"/>
    </source>
</evidence>
<dbReference type="RefSeq" id="WP_040753457.1">
    <property type="nucleotide sequence ID" value="NZ_JACHIT010000002.1"/>
</dbReference>
<dbReference type="Proteomes" id="UP000540412">
    <property type="component" value="Unassembled WGS sequence"/>
</dbReference>
<proteinExistence type="predicted"/>
<dbReference type="AlphaFoldDB" id="A0A7W9PLM6"/>
<name>A0A7W9PLM6_9NOCA</name>
<keyword evidence="2" id="KW-1185">Reference proteome</keyword>
<organism evidence="1 2">
    <name type="scientific">Nocardia transvalensis</name>
    <dbReference type="NCBI Taxonomy" id="37333"/>
    <lineage>
        <taxon>Bacteria</taxon>
        <taxon>Bacillati</taxon>
        <taxon>Actinomycetota</taxon>
        <taxon>Actinomycetes</taxon>
        <taxon>Mycobacteriales</taxon>
        <taxon>Nocardiaceae</taxon>
        <taxon>Nocardia</taxon>
    </lineage>
</organism>
<comment type="caution">
    <text evidence="1">The sequence shown here is derived from an EMBL/GenBank/DDBJ whole genome shotgun (WGS) entry which is preliminary data.</text>
</comment>
<sequence>MAIADYRWFPYFQFAAAADTASGEIRKKIDEIAPAVEQFGTGMAGDDTDVGKPWGVSWDTGINQFLPAVCQLADAYGAIANRAYAAGMNFQRAEWAAGGGHGDAPLPPTQPPVNVDQRTVLGNLPSAIGPNGEALVTDIPGLVDQIDKDMPNGHDVKLDEVGGLLRGLRDVVRHHTDEVRRYGREPGSRDSRDAHLLYDEYVKNVLAPSGMLIDDAGTLANGATTFGQELVKQRRDMRDAIQDLTNTAGVTIAVGVAGTFVTASGSDWAAAGVTTARVATTANRIRNLIEVLQAASRRIGTGIAQPRVTAAVVRLIAETINKPLIDFEIDPDTGAIKTRPVFPKWKQDAWERYQADCVNRPSGCMSMEEWSKKYDQLMENSSNGSDWDQDVGELLGYTKENGWKPQQYVADIPGRRYDFVHYNEYGEPDELVENKSGRLDEDQLAKDEQALEDGFKVTYNLKTPVSPSQQASLDRLKAEYGDQFTVNTYY</sequence>
<accession>A0A7W9PLM6</accession>
<protein>
    <submittedName>
        <fullName evidence="1">Uncharacterized protein</fullName>
    </submittedName>
</protein>
<gene>
    <name evidence="1" type="ORF">BJY24_007341</name>
</gene>
<reference evidence="1 2" key="1">
    <citation type="submission" date="2020-08" db="EMBL/GenBank/DDBJ databases">
        <title>Sequencing the genomes of 1000 actinobacteria strains.</title>
        <authorList>
            <person name="Klenk H.-P."/>
        </authorList>
    </citation>
    <scope>NUCLEOTIDE SEQUENCE [LARGE SCALE GENOMIC DNA]</scope>
    <source>
        <strain evidence="1 2">DSM 43582</strain>
    </source>
</reference>
<evidence type="ECO:0000313" key="1">
    <source>
        <dbReference type="EMBL" id="MBB5918429.1"/>
    </source>
</evidence>